<evidence type="ECO:0000313" key="2">
    <source>
        <dbReference type="EMBL" id="OGZ56949.1"/>
    </source>
</evidence>
<gene>
    <name evidence="2" type="ORF">A3J04_02965</name>
</gene>
<accession>A0A1G2H3L8</accession>
<dbReference type="AlphaFoldDB" id="A0A1G2H3L8"/>
<feature type="compositionally biased region" description="Basic and acidic residues" evidence="1">
    <location>
        <begin position="1"/>
        <end position="26"/>
    </location>
</feature>
<evidence type="ECO:0000313" key="3">
    <source>
        <dbReference type="Proteomes" id="UP000177954"/>
    </source>
</evidence>
<protein>
    <submittedName>
        <fullName evidence="2">Uncharacterized protein</fullName>
    </submittedName>
</protein>
<dbReference type="Proteomes" id="UP000177954">
    <property type="component" value="Unassembled WGS sequence"/>
</dbReference>
<proteinExistence type="predicted"/>
<sequence>MDSRVDPKVCPAKNHDESLEPREHSANEVVAARVQTSDEEERVERAVAVGAHDYNQAVVGVQLLAVYVPEHIDLWMAQDADKLERLG</sequence>
<comment type="caution">
    <text evidence="2">The sequence shown here is derived from an EMBL/GenBank/DDBJ whole genome shotgun (WGS) entry which is preliminary data.</text>
</comment>
<feature type="region of interest" description="Disordered" evidence="1">
    <location>
        <begin position="1"/>
        <end position="27"/>
    </location>
</feature>
<organism evidence="2 3">
    <name type="scientific">Candidatus Ryanbacteria bacterium RIFCSPLOWO2_02_FULL_47_14</name>
    <dbReference type="NCBI Taxonomy" id="1802129"/>
    <lineage>
        <taxon>Bacteria</taxon>
        <taxon>Candidatus Ryaniibacteriota</taxon>
    </lineage>
</organism>
<reference evidence="2 3" key="1">
    <citation type="journal article" date="2016" name="Nat. Commun.">
        <title>Thousands of microbial genomes shed light on interconnected biogeochemical processes in an aquifer system.</title>
        <authorList>
            <person name="Anantharaman K."/>
            <person name="Brown C.T."/>
            <person name="Hug L.A."/>
            <person name="Sharon I."/>
            <person name="Castelle C.J."/>
            <person name="Probst A.J."/>
            <person name="Thomas B.C."/>
            <person name="Singh A."/>
            <person name="Wilkins M.J."/>
            <person name="Karaoz U."/>
            <person name="Brodie E.L."/>
            <person name="Williams K.H."/>
            <person name="Hubbard S.S."/>
            <person name="Banfield J.F."/>
        </authorList>
    </citation>
    <scope>NUCLEOTIDE SEQUENCE [LARGE SCALE GENOMIC DNA]</scope>
</reference>
<evidence type="ECO:0000256" key="1">
    <source>
        <dbReference type="SAM" id="MobiDB-lite"/>
    </source>
</evidence>
<name>A0A1G2H3L8_9BACT</name>
<dbReference type="EMBL" id="MHNZ01000004">
    <property type="protein sequence ID" value="OGZ56949.1"/>
    <property type="molecule type" value="Genomic_DNA"/>
</dbReference>